<dbReference type="PANTHER" id="PTHR13059">
    <property type="entry name" value="HMG-BOX TRANSCRIPTION FACTOR BBX"/>
    <property type="match status" value="1"/>
</dbReference>
<keyword evidence="1" id="KW-0597">Phosphoprotein</keyword>
<keyword evidence="4" id="KW-0804">Transcription</keyword>
<dbReference type="OrthoDB" id="2377365at2759"/>
<dbReference type="SMART" id="SM00398">
    <property type="entry name" value="HMG"/>
    <property type="match status" value="1"/>
</dbReference>
<feature type="domain" description="HMG box" evidence="8">
    <location>
        <begin position="1"/>
        <end position="65"/>
    </location>
</feature>
<dbReference type="Proteomes" id="UP000597762">
    <property type="component" value="Unassembled WGS sequence"/>
</dbReference>
<gene>
    <name evidence="9" type="ORF">SPHA_41315</name>
</gene>
<protein>
    <submittedName>
        <fullName evidence="9">BBX</fullName>
    </submittedName>
</protein>
<dbReference type="InterPro" id="IPR052412">
    <property type="entry name" value="CC-Dev_Transcription_Reg"/>
</dbReference>
<evidence type="ECO:0000256" key="2">
    <source>
        <dbReference type="ARBA" id="ARBA00023015"/>
    </source>
</evidence>
<dbReference type="InterPro" id="IPR036910">
    <property type="entry name" value="HMG_box_dom_sf"/>
</dbReference>
<evidence type="ECO:0000256" key="1">
    <source>
        <dbReference type="ARBA" id="ARBA00022553"/>
    </source>
</evidence>
<evidence type="ECO:0000256" key="6">
    <source>
        <dbReference type="PROSITE-ProRule" id="PRU00267"/>
    </source>
</evidence>
<evidence type="ECO:0000313" key="10">
    <source>
        <dbReference type="Proteomes" id="UP000597762"/>
    </source>
</evidence>
<dbReference type="GO" id="GO:0000977">
    <property type="term" value="F:RNA polymerase II transcription regulatory region sequence-specific DNA binding"/>
    <property type="evidence" value="ECO:0007669"/>
    <property type="project" value="TreeGrafter"/>
</dbReference>
<dbReference type="EMBL" id="CAHIKZ030001979">
    <property type="protein sequence ID" value="CAE1278406.1"/>
    <property type="molecule type" value="Genomic_DNA"/>
</dbReference>
<dbReference type="PROSITE" id="PS50118">
    <property type="entry name" value="HMG_BOX_2"/>
    <property type="match status" value="1"/>
</dbReference>
<evidence type="ECO:0000256" key="4">
    <source>
        <dbReference type="ARBA" id="ARBA00023163"/>
    </source>
</evidence>
<keyword evidence="5 6" id="KW-0539">Nucleus</keyword>
<keyword evidence="10" id="KW-1185">Reference proteome</keyword>
<feature type="compositionally biased region" description="Polar residues" evidence="7">
    <location>
        <begin position="257"/>
        <end position="272"/>
    </location>
</feature>
<dbReference type="Pfam" id="PF00505">
    <property type="entry name" value="HMG_box"/>
    <property type="match status" value="1"/>
</dbReference>
<feature type="region of interest" description="Disordered" evidence="7">
    <location>
        <begin position="249"/>
        <end position="309"/>
    </location>
</feature>
<proteinExistence type="predicted"/>
<evidence type="ECO:0000313" key="9">
    <source>
        <dbReference type="EMBL" id="CAE1278406.1"/>
    </source>
</evidence>
<keyword evidence="2" id="KW-0805">Transcription regulation</keyword>
<feature type="region of interest" description="Disordered" evidence="7">
    <location>
        <begin position="84"/>
        <end position="132"/>
    </location>
</feature>
<accession>A0A812CPW5</accession>
<feature type="compositionally biased region" description="Low complexity" evidence="7">
    <location>
        <begin position="97"/>
        <end position="106"/>
    </location>
</feature>
<reference evidence="9" key="1">
    <citation type="submission" date="2021-01" db="EMBL/GenBank/DDBJ databases">
        <authorList>
            <person name="Li R."/>
            <person name="Bekaert M."/>
        </authorList>
    </citation>
    <scope>NUCLEOTIDE SEQUENCE</scope>
    <source>
        <strain evidence="9">Farmed</strain>
    </source>
</reference>
<evidence type="ECO:0000256" key="5">
    <source>
        <dbReference type="ARBA" id="ARBA00023242"/>
    </source>
</evidence>
<organism evidence="9 10">
    <name type="scientific">Acanthosepion pharaonis</name>
    <name type="common">Pharaoh cuttlefish</name>
    <name type="synonym">Sepia pharaonis</name>
    <dbReference type="NCBI Taxonomy" id="158019"/>
    <lineage>
        <taxon>Eukaryota</taxon>
        <taxon>Metazoa</taxon>
        <taxon>Spiralia</taxon>
        <taxon>Lophotrochozoa</taxon>
        <taxon>Mollusca</taxon>
        <taxon>Cephalopoda</taxon>
        <taxon>Coleoidea</taxon>
        <taxon>Decapodiformes</taxon>
        <taxon>Sepiida</taxon>
        <taxon>Sepiina</taxon>
        <taxon>Sepiidae</taxon>
        <taxon>Acanthosepion</taxon>
    </lineage>
</organism>
<evidence type="ECO:0000256" key="3">
    <source>
        <dbReference type="ARBA" id="ARBA00023125"/>
    </source>
</evidence>
<evidence type="ECO:0000256" key="7">
    <source>
        <dbReference type="SAM" id="MobiDB-lite"/>
    </source>
</evidence>
<feature type="compositionally biased region" description="Basic and acidic residues" evidence="7">
    <location>
        <begin position="107"/>
        <end position="121"/>
    </location>
</feature>
<name>A0A812CPW5_ACAPH</name>
<keyword evidence="3 6" id="KW-0238">DNA-binding</keyword>
<evidence type="ECO:0000259" key="8">
    <source>
        <dbReference type="PROSITE" id="PS50118"/>
    </source>
</evidence>
<dbReference type="AlphaFoldDB" id="A0A812CPW5"/>
<dbReference type="GO" id="GO:0005634">
    <property type="term" value="C:nucleus"/>
    <property type="evidence" value="ECO:0007669"/>
    <property type="project" value="UniProtKB-UniRule"/>
</dbReference>
<comment type="caution">
    <text evidence="9">The sequence shown here is derived from an EMBL/GenBank/DDBJ whole genome shotgun (WGS) entry which is preliminary data.</text>
</comment>
<dbReference type="SUPFAM" id="SSF47095">
    <property type="entry name" value="HMG-box"/>
    <property type="match status" value="1"/>
</dbReference>
<dbReference type="InterPro" id="IPR009071">
    <property type="entry name" value="HMG_box_dom"/>
</dbReference>
<dbReference type="Gene3D" id="1.10.30.10">
    <property type="entry name" value="High mobility group box domain"/>
    <property type="match status" value="1"/>
</dbReference>
<dbReference type="PANTHER" id="PTHR13059:SF10">
    <property type="entry name" value="HMG BOX TRANSCRIPTION FACTOR BBX"/>
    <property type="match status" value="1"/>
</dbReference>
<feature type="DNA-binding region" description="HMG box" evidence="6">
    <location>
        <begin position="1"/>
        <end position="65"/>
    </location>
</feature>
<dbReference type="GO" id="GO:0000981">
    <property type="term" value="F:DNA-binding transcription factor activity, RNA polymerase II-specific"/>
    <property type="evidence" value="ECO:0007669"/>
    <property type="project" value="TreeGrafter"/>
</dbReference>
<sequence>MNSFFIFCKRHRSMVRDYHHNLDNRSISRILGELWATLDPKQKQQYTATAKQYKDAFLKANPDYKWHNNDKSHLMSTNNYALNQELTDPDKNNEKNSSPSTSSPTHTSKDGNESDGSKSHQSDASGDVNWTKISGFDNCRQADYIYREVHVPTRKSKRTNKGAIYKNLIATGALPASRERLAEIQTIYNVNSDDGSEIKETPFHEQPIRRIKRTASESDTHPDKRYKTGDFDLDAKIATLPACSMDVLEKNRKNVTRPKSSPENSRRSSGGISTHVMKTDMLLAPPRRQRHPVSSPIIGSRKRKQSKDSIMRIVPLSEEYRHRLSCK</sequence>